<dbReference type="Proteomes" id="UP001153332">
    <property type="component" value="Unassembled WGS sequence"/>
</dbReference>
<evidence type="ECO:0000313" key="1">
    <source>
        <dbReference type="EMBL" id="KAJ8128600.1"/>
    </source>
</evidence>
<keyword evidence="2" id="KW-1185">Reference proteome</keyword>
<proteinExistence type="predicted"/>
<protein>
    <submittedName>
        <fullName evidence="1">Uncharacterized protein</fullName>
    </submittedName>
</protein>
<organism evidence="1 2">
    <name type="scientific">Lasiodiplodia mahajangana</name>
    <dbReference type="NCBI Taxonomy" id="1108764"/>
    <lineage>
        <taxon>Eukaryota</taxon>
        <taxon>Fungi</taxon>
        <taxon>Dikarya</taxon>
        <taxon>Ascomycota</taxon>
        <taxon>Pezizomycotina</taxon>
        <taxon>Dothideomycetes</taxon>
        <taxon>Dothideomycetes incertae sedis</taxon>
        <taxon>Botryosphaeriales</taxon>
        <taxon>Botryosphaeriaceae</taxon>
        <taxon>Lasiodiplodia</taxon>
    </lineage>
</organism>
<sequence>MDSWKSEIVKIKSRCGFCGEVFTKWSDRNDHLSDHFREGALMKEWKGCRGLEPAIALLVENAIPPYLIGTEATDPDPFSALRPGSKSFSQANANRSSPRTTFEELTARLGEYVHTTISNGILVTDELLRKEARVILYGDEDPWNQTPADNPQWLHMFKLGYGLIVPLAAGLPSAPPSGTAGGEILQSIIATLPIGMAPFTAQNMQHAAGDSAMLLPPVCNINTEGCESATTLSTYIPWSWQTPECLAEFRQMGCNPMLTTECSNTACGLLAPTTFNFSTSDEPACLLSPQTYPFPAPLLDSLDAVTEPGGPGSMEALTDTFGVNPFPFNAG</sequence>
<dbReference type="EMBL" id="JAPUUL010001017">
    <property type="protein sequence ID" value="KAJ8128600.1"/>
    <property type="molecule type" value="Genomic_DNA"/>
</dbReference>
<name>A0ACC2JM61_9PEZI</name>
<evidence type="ECO:0000313" key="2">
    <source>
        <dbReference type="Proteomes" id="UP001153332"/>
    </source>
</evidence>
<comment type="caution">
    <text evidence="1">The sequence shown here is derived from an EMBL/GenBank/DDBJ whole genome shotgun (WGS) entry which is preliminary data.</text>
</comment>
<reference evidence="1" key="1">
    <citation type="submission" date="2022-12" db="EMBL/GenBank/DDBJ databases">
        <title>Genome Sequence of Lasiodiplodia mahajangana.</title>
        <authorList>
            <person name="Buettner E."/>
        </authorList>
    </citation>
    <scope>NUCLEOTIDE SEQUENCE</scope>
    <source>
        <strain evidence="1">VT137</strain>
    </source>
</reference>
<accession>A0ACC2JM61</accession>
<gene>
    <name evidence="1" type="ORF">O1611_g5037</name>
</gene>